<evidence type="ECO:0008006" key="3">
    <source>
        <dbReference type="Google" id="ProtNLM"/>
    </source>
</evidence>
<sequence length="82" mass="9302">MKVNNYAGDALLKNRDFKGYAAGALELLLKHAFEDMGAEAVHNYFEAERSAAVRAHLKAGFTIYQRENGIIRLLISREQYIK</sequence>
<evidence type="ECO:0000313" key="2">
    <source>
        <dbReference type="Proteomes" id="UP000236311"/>
    </source>
</evidence>
<dbReference type="SUPFAM" id="SSF55729">
    <property type="entry name" value="Acyl-CoA N-acyltransferases (Nat)"/>
    <property type="match status" value="1"/>
</dbReference>
<dbReference type="EMBL" id="OFSM01000031">
    <property type="protein sequence ID" value="SOY31774.1"/>
    <property type="molecule type" value="Genomic_DNA"/>
</dbReference>
<dbReference type="RefSeq" id="WP_146040165.1">
    <property type="nucleotide sequence ID" value="NZ_JANJZD010000033.1"/>
</dbReference>
<dbReference type="AlphaFoldDB" id="A0A2K4ZMR0"/>
<dbReference type="Gene3D" id="3.40.630.30">
    <property type="match status" value="1"/>
</dbReference>
<organism evidence="1 2">
    <name type="scientific">Acetatifactor muris</name>
    <dbReference type="NCBI Taxonomy" id="879566"/>
    <lineage>
        <taxon>Bacteria</taxon>
        <taxon>Bacillati</taxon>
        <taxon>Bacillota</taxon>
        <taxon>Clostridia</taxon>
        <taxon>Lachnospirales</taxon>
        <taxon>Lachnospiraceae</taxon>
        <taxon>Acetatifactor</taxon>
    </lineage>
</organism>
<keyword evidence="2" id="KW-1185">Reference proteome</keyword>
<name>A0A2K4ZMR0_9FIRM</name>
<dbReference type="InterPro" id="IPR016181">
    <property type="entry name" value="Acyl_CoA_acyltransferase"/>
</dbReference>
<protein>
    <recommendedName>
        <fullName evidence="3">N-acetyltransferase domain-containing protein</fullName>
    </recommendedName>
</protein>
<evidence type="ECO:0000313" key="1">
    <source>
        <dbReference type="EMBL" id="SOY31774.1"/>
    </source>
</evidence>
<accession>A0A2K4ZMR0</accession>
<dbReference type="Proteomes" id="UP000236311">
    <property type="component" value="Unassembled WGS sequence"/>
</dbReference>
<gene>
    <name evidence="1" type="ORF">AMURIS_04522</name>
</gene>
<proteinExistence type="predicted"/>
<dbReference type="OrthoDB" id="9785602at2"/>
<reference evidence="1 2" key="1">
    <citation type="submission" date="2018-01" db="EMBL/GenBank/DDBJ databases">
        <authorList>
            <person name="Gaut B.S."/>
            <person name="Morton B.R."/>
            <person name="Clegg M.T."/>
            <person name="Duvall M.R."/>
        </authorList>
    </citation>
    <scope>NUCLEOTIDE SEQUENCE [LARGE SCALE GENOMIC DNA]</scope>
    <source>
        <strain evidence="1">GP69</strain>
    </source>
</reference>